<evidence type="ECO:0000256" key="1">
    <source>
        <dbReference type="ARBA" id="ARBA00006718"/>
    </source>
</evidence>
<evidence type="ECO:0000313" key="4">
    <source>
        <dbReference type="Proteomes" id="UP000807353"/>
    </source>
</evidence>
<evidence type="ECO:0000313" key="3">
    <source>
        <dbReference type="EMBL" id="KAF9467377.1"/>
    </source>
</evidence>
<dbReference type="EMBL" id="MU150237">
    <property type="protein sequence ID" value="KAF9467377.1"/>
    <property type="molecule type" value="Genomic_DNA"/>
</dbReference>
<keyword evidence="4" id="KW-1185">Reference proteome</keyword>
<dbReference type="GO" id="GO:0051537">
    <property type="term" value="F:2 iron, 2 sulfur cluster binding"/>
    <property type="evidence" value="ECO:0007669"/>
    <property type="project" value="TreeGrafter"/>
</dbReference>
<sequence>MVVAEHSWFFQQLRAIATRRNDPEAALRVSIDSGGCHGYQYKLELATNHALDDFHFAHPTLQPSNVYVDAISFSMLNGSTIDFATELIGSSFRVTDNPKSKGSGCGCGTSWELKE</sequence>
<dbReference type="InterPro" id="IPR016092">
    <property type="entry name" value="ATAP"/>
</dbReference>
<organism evidence="3 4">
    <name type="scientific">Collybia nuda</name>
    <dbReference type="NCBI Taxonomy" id="64659"/>
    <lineage>
        <taxon>Eukaryota</taxon>
        <taxon>Fungi</taxon>
        <taxon>Dikarya</taxon>
        <taxon>Basidiomycota</taxon>
        <taxon>Agaricomycotina</taxon>
        <taxon>Agaricomycetes</taxon>
        <taxon>Agaricomycetidae</taxon>
        <taxon>Agaricales</taxon>
        <taxon>Tricholomatineae</taxon>
        <taxon>Clitocybaceae</taxon>
        <taxon>Collybia</taxon>
    </lineage>
</organism>
<evidence type="ECO:0000259" key="2">
    <source>
        <dbReference type="Pfam" id="PF01521"/>
    </source>
</evidence>
<dbReference type="Pfam" id="PF01521">
    <property type="entry name" value="Fe-S_biosyn"/>
    <property type="match status" value="1"/>
</dbReference>
<dbReference type="Gene3D" id="2.60.300.12">
    <property type="entry name" value="HesB-like domain"/>
    <property type="match status" value="1"/>
</dbReference>
<dbReference type="GO" id="GO:0005506">
    <property type="term" value="F:iron ion binding"/>
    <property type="evidence" value="ECO:0007669"/>
    <property type="project" value="TreeGrafter"/>
</dbReference>
<reference evidence="3" key="1">
    <citation type="submission" date="2020-11" db="EMBL/GenBank/DDBJ databases">
        <authorList>
            <consortium name="DOE Joint Genome Institute"/>
            <person name="Ahrendt S."/>
            <person name="Riley R."/>
            <person name="Andreopoulos W."/>
            <person name="Labutti K."/>
            <person name="Pangilinan J."/>
            <person name="Ruiz-Duenas F.J."/>
            <person name="Barrasa J.M."/>
            <person name="Sanchez-Garcia M."/>
            <person name="Camarero S."/>
            <person name="Miyauchi S."/>
            <person name="Serrano A."/>
            <person name="Linde D."/>
            <person name="Babiker R."/>
            <person name="Drula E."/>
            <person name="Ayuso-Fernandez I."/>
            <person name="Pacheco R."/>
            <person name="Padilla G."/>
            <person name="Ferreira P."/>
            <person name="Barriuso J."/>
            <person name="Kellner H."/>
            <person name="Castanera R."/>
            <person name="Alfaro M."/>
            <person name="Ramirez L."/>
            <person name="Pisabarro A.G."/>
            <person name="Kuo A."/>
            <person name="Tritt A."/>
            <person name="Lipzen A."/>
            <person name="He G."/>
            <person name="Yan M."/>
            <person name="Ng V."/>
            <person name="Cullen D."/>
            <person name="Martin F."/>
            <person name="Rosso M.-N."/>
            <person name="Henrissat B."/>
            <person name="Hibbett D."/>
            <person name="Martinez A.T."/>
            <person name="Grigoriev I.V."/>
        </authorList>
    </citation>
    <scope>NUCLEOTIDE SEQUENCE</scope>
    <source>
        <strain evidence="3">CBS 247.69</strain>
    </source>
</reference>
<dbReference type="AlphaFoldDB" id="A0A9P6CIH7"/>
<dbReference type="SUPFAM" id="SSF89360">
    <property type="entry name" value="HesB-like domain"/>
    <property type="match status" value="1"/>
</dbReference>
<protein>
    <recommendedName>
        <fullName evidence="2">Core domain-containing protein</fullName>
    </recommendedName>
</protein>
<dbReference type="GO" id="GO:0016226">
    <property type="term" value="P:iron-sulfur cluster assembly"/>
    <property type="evidence" value="ECO:0007669"/>
    <property type="project" value="InterPro"/>
</dbReference>
<dbReference type="GO" id="GO:0051539">
    <property type="term" value="F:4 iron, 4 sulfur cluster binding"/>
    <property type="evidence" value="ECO:0007669"/>
    <property type="project" value="TreeGrafter"/>
</dbReference>
<dbReference type="PANTHER" id="PTHR43011:SF1">
    <property type="entry name" value="IRON-SULFUR CLUSTER ASSEMBLY 2 HOMOLOG, MITOCHONDRIAL"/>
    <property type="match status" value="1"/>
</dbReference>
<gene>
    <name evidence="3" type="ORF">BDZ94DRAFT_1249204</name>
</gene>
<comment type="caution">
    <text evidence="3">The sequence shown here is derived from an EMBL/GenBank/DDBJ whole genome shotgun (WGS) entry which is preliminary data.</text>
</comment>
<dbReference type="NCBIfam" id="TIGR00049">
    <property type="entry name" value="iron-sulfur cluster assembly accessory protein"/>
    <property type="match status" value="1"/>
</dbReference>
<dbReference type="Proteomes" id="UP000807353">
    <property type="component" value="Unassembled WGS sequence"/>
</dbReference>
<feature type="domain" description="Core" evidence="2">
    <location>
        <begin position="21"/>
        <end position="102"/>
    </location>
</feature>
<dbReference type="OrthoDB" id="1938621at2759"/>
<dbReference type="GO" id="GO:0005739">
    <property type="term" value="C:mitochondrion"/>
    <property type="evidence" value="ECO:0007669"/>
    <property type="project" value="TreeGrafter"/>
</dbReference>
<accession>A0A9P6CIH7</accession>
<name>A0A9P6CIH7_9AGAR</name>
<dbReference type="InterPro" id="IPR035903">
    <property type="entry name" value="HesB-like_dom_sf"/>
</dbReference>
<proteinExistence type="inferred from homology"/>
<comment type="similarity">
    <text evidence="1">Belongs to the HesB/IscA family.</text>
</comment>
<dbReference type="PANTHER" id="PTHR43011">
    <property type="entry name" value="IRON-SULFUR CLUSTER ASSEMBLY 2 HOMOLOG, MITOCHONDRIAL"/>
    <property type="match status" value="1"/>
</dbReference>
<dbReference type="InterPro" id="IPR000361">
    <property type="entry name" value="ATAP_core_dom"/>
</dbReference>